<dbReference type="InterPro" id="IPR011234">
    <property type="entry name" value="Fumarylacetoacetase-like_C"/>
</dbReference>
<keyword evidence="1" id="KW-0479">Metal-binding</keyword>
<feature type="domain" description="Rv2993c-like N-terminal" evidence="3">
    <location>
        <begin position="1"/>
        <end position="65"/>
    </location>
</feature>
<evidence type="ECO:0000259" key="3">
    <source>
        <dbReference type="Pfam" id="PF10370"/>
    </source>
</evidence>
<dbReference type="Gene3D" id="3.90.850.10">
    <property type="entry name" value="Fumarylacetoacetase-like, C-terminal domain"/>
    <property type="match status" value="1"/>
</dbReference>
<organism evidence="4 5">
    <name type="scientific">Paeniglutamicibacter gangotriensis</name>
    <dbReference type="NCBI Taxonomy" id="254787"/>
    <lineage>
        <taxon>Bacteria</taxon>
        <taxon>Bacillati</taxon>
        <taxon>Actinomycetota</taxon>
        <taxon>Actinomycetes</taxon>
        <taxon>Micrococcales</taxon>
        <taxon>Micrococcaceae</taxon>
        <taxon>Paeniglutamicibacter</taxon>
    </lineage>
</organism>
<evidence type="ECO:0000313" key="4">
    <source>
        <dbReference type="EMBL" id="KAA0977189.1"/>
    </source>
</evidence>
<dbReference type="Proteomes" id="UP000323856">
    <property type="component" value="Unassembled WGS sequence"/>
</dbReference>
<dbReference type="GO" id="GO:0046872">
    <property type="term" value="F:metal ion binding"/>
    <property type="evidence" value="ECO:0007669"/>
    <property type="project" value="UniProtKB-KW"/>
</dbReference>
<evidence type="ECO:0000256" key="1">
    <source>
        <dbReference type="ARBA" id="ARBA00022723"/>
    </source>
</evidence>
<reference evidence="4 5" key="1">
    <citation type="submission" date="2019-07" db="EMBL/GenBank/DDBJ databases">
        <title>Analysis of the biochemical properties, biological activity and biotechnological potential of siderophores and biosurfactants produced by Antarctic psychrotolerant bacteria.</title>
        <authorList>
            <person name="Styczynski M."/>
            <person name="Krucon T."/>
            <person name="Decewicz P."/>
            <person name="Dziewit L."/>
        </authorList>
    </citation>
    <scope>NUCLEOTIDE SEQUENCE [LARGE SCALE GENOMIC DNA]</scope>
    <source>
        <strain evidence="4 5">ANT_H27</strain>
    </source>
</reference>
<dbReference type="PANTHER" id="PTHR11820:SF7">
    <property type="entry name" value="ACYLPYRUVASE FAHD1, MITOCHONDRIAL"/>
    <property type="match status" value="1"/>
</dbReference>
<keyword evidence="4" id="KW-0378">Hydrolase</keyword>
<dbReference type="EMBL" id="VOBL01000008">
    <property type="protein sequence ID" value="KAA0977189.1"/>
    <property type="molecule type" value="Genomic_DNA"/>
</dbReference>
<evidence type="ECO:0000259" key="2">
    <source>
        <dbReference type="Pfam" id="PF01557"/>
    </source>
</evidence>
<name>A0A5B0EIS8_9MICC</name>
<dbReference type="OrthoDB" id="9805307at2"/>
<proteinExistence type="predicted"/>
<dbReference type="Pfam" id="PF10370">
    <property type="entry name" value="Rv2993c-like_N"/>
    <property type="match status" value="1"/>
</dbReference>
<dbReference type="InterPro" id="IPR018833">
    <property type="entry name" value="Rv2993c-like_N"/>
</dbReference>
<dbReference type="FunFam" id="3.90.850.10:FF:000002">
    <property type="entry name" value="2-hydroxyhepta-2,4-diene-1,7-dioate isomerase"/>
    <property type="match status" value="1"/>
</dbReference>
<sequence length="290" mass="30754">MKLVTFRHQGIQQTGVLNEEGTEVTAVPGSQDLLSLIDNWSESAAQLAPSRGQAINLADVELLAPIPLPRRNIFCVGRNYVEHAKEFANSGYDATASATAQPEYPVVFTKAPSTVIGTGADIDPHTGVTSELDYEAELGVIIGTGGRGISQANAMDHVWGYTIINDVTARDLQKDHKQWFLGKSLDTHAPMGPWAVTRDEVGDGPLDLHCSVNGETRQKATTADLIFDIPTIIETISAGITLQPGDIIATGTPVGVGIGFTPPRFLGTGDVVEISITGLGTLSNRIGEGR</sequence>
<protein>
    <submittedName>
        <fullName evidence="4">Fumarylacetoacetate hydrolase family protein</fullName>
    </submittedName>
</protein>
<feature type="domain" description="Fumarylacetoacetase-like C-terminal" evidence="2">
    <location>
        <begin position="73"/>
        <end position="286"/>
    </location>
</feature>
<evidence type="ECO:0000313" key="5">
    <source>
        <dbReference type="Proteomes" id="UP000323856"/>
    </source>
</evidence>
<dbReference type="InterPro" id="IPR036663">
    <property type="entry name" value="Fumarylacetoacetase_C_sf"/>
</dbReference>
<dbReference type="Pfam" id="PF01557">
    <property type="entry name" value="FAA_hydrolase"/>
    <property type="match status" value="1"/>
</dbReference>
<dbReference type="AlphaFoldDB" id="A0A5B0EIS8"/>
<gene>
    <name evidence="4" type="ORF">FQ154_09850</name>
</gene>
<accession>A0A5B0EIS8</accession>
<dbReference type="GO" id="GO:0018773">
    <property type="term" value="F:acetylpyruvate hydrolase activity"/>
    <property type="evidence" value="ECO:0007669"/>
    <property type="project" value="TreeGrafter"/>
</dbReference>
<dbReference type="GO" id="GO:0019752">
    <property type="term" value="P:carboxylic acid metabolic process"/>
    <property type="evidence" value="ECO:0007669"/>
    <property type="project" value="UniProtKB-ARBA"/>
</dbReference>
<dbReference type="PANTHER" id="PTHR11820">
    <property type="entry name" value="ACYLPYRUVASE"/>
    <property type="match status" value="1"/>
</dbReference>
<comment type="caution">
    <text evidence="4">The sequence shown here is derived from an EMBL/GenBank/DDBJ whole genome shotgun (WGS) entry which is preliminary data.</text>
</comment>
<dbReference type="GO" id="GO:0016853">
    <property type="term" value="F:isomerase activity"/>
    <property type="evidence" value="ECO:0007669"/>
    <property type="project" value="UniProtKB-ARBA"/>
</dbReference>
<dbReference type="SUPFAM" id="SSF56529">
    <property type="entry name" value="FAH"/>
    <property type="match status" value="1"/>
</dbReference>